<dbReference type="InterPro" id="IPR003382">
    <property type="entry name" value="Flavoprotein"/>
</dbReference>
<keyword evidence="3 4" id="KW-0288">FMN</keyword>
<keyword evidence="1 3" id="KW-0210">Decarboxylase</keyword>
<evidence type="ECO:0000256" key="3">
    <source>
        <dbReference type="HAMAP-Rule" id="MF_02225"/>
    </source>
</evidence>
<dbReference type="Proteomes" id="UP000568839">
    <property type="component" value="Unassembled WGS sequence"/>
</dbReference>
<dbReference type="GO" id="GO:0004633">
    <property type="term" value="F:phosphopantothenoylcysteine decarboxylase activity"/>
    <property type="evidence" value="ECO:0007669"/>
    <property type="project" value="UniProtKB-UniRule"/>
</dbReference>
<feature type="binding site" evidence="3">
    <location>
        <position position="322"/>
    </location>
    <ligand>
        <name>CTP</name>
        <dbReference type="ChEBI" id="CHEBI:37563"/>
    </ligand>
</feature>
<comment type="similarity">
    <text evidence="3 4">In the N-terminal section; belongs to the HFCD (homo-oligomeric flavin containing Cys decarboxylase) superfamily.</text>
</comment>
<feature type="region of interest" description="Phosphopantothenate--cysteine ligase" evidence="3">
    <location>
        <begin position="190"/>
        <end position="408"/>
    </location>
</feature>
<comment type="cofactor">
    <cofactor evidence="3">
        <name>Mg(2+)</name>
        <dbReference type="ChEBI" id="CHEBI:18420"/>
    </cofactor>
</comment>
<comment type="catalytic activity">
    <reaction evidence="3 4">
        <text>N-[(R)-4-phosphopantothenoyl]-L-cysteine + H(+) = (R)-4'-phosphopantetheine + CO2</text>
        <dbReference type="Rhea" id="RHEA:16793"/>
        <dbReference type="ChEBI" id="CHEBI:15378"/>
        <dbReference type="ChEBI" id="CHEBI:16526"/>
        <dbReference type="ChEBI" id="CHEBI:59458"/>
        <dbReference type="ChEBI" id="CHEBI:61723"/>
        <dbReference type="EC" id="4.1.1.36"/>
    </reaction>
</comment>
<evidence type="ECO:0000259" key="6">
    <source>
        <dbReference type="Pfam" id="PF04127"/>
    </source>
</evidence>
<comment type="pathway">
    <text evidence="3 4">Cofactor biosynthesis; coenzyme A biosynthesis; CoA from (R)-pantothenate: step 3/5.</text>
</comment>
<dbReference type="EMBL" id="JACHHJ010000001">
    <property type="protein sequence ID" value="MBB6449350.1"/>
    <property type="molecule type" value="Genomic_DNA"/>
</dbReference>
<dbReference type="EC" id="4.1.1.36" evidence="3"/>
<evidence type="ECO:0000256" key="1">
    <source>
        <dbReference type="ARBA" id="ARBA00022793"/>
    </source>
</evidence>
<dbReference type="InterPro" id="IPR005252">
    <property type="entry name" value="CoaBC"/>
</dbReference>
<feature type="binding site" evidence="3">
    <location>
        <position position="288"/>
    </location>
    <ligand>
        <name>CTP</name>
        <dbReference type="ChEBI" id="CHEBI:37563"/>
    </ligand>
</feature>
<keyword evidence="8" id="KW-1185">Reference proteome</keyword>
<dbReference type="Gene3D" id="3.40.50.1950">
    <property type="entry name" value="Flavin prenyltransferase-like"/>
    <property type="match status" value="1"/>
</dbReference>
<evidence type="ECO:0000259" key="5">
    <source>
        <dbReference type="Pfam" id="PF02441"/>
    </source>
</evidence>
<dbReference type="NCBIfam" id="TIGR00521">
    <property type="entry name" value="coaBC_dfp"/>
    <property type="match status" value="1"/>
</dbReference>
<dbReference type="Pfam" id="PF04127">
    <property type="entry name" value="DFP"/>
    <property type="match status" value="1"/>
</dbReference>
<feature type="domain" description="DNA/pantothenate metabolism flavoprotein C-terminal" evidence="6">
    <location>
        <begin position="185"/>
        <end position="393"/>
    </location>
</feature>
<keyword evidence="3" id="KW-0460">Magnesium</keyword>
<comment type="pathway">
    <text evidence="3 4">Cofactor biosynthesis; coenzyme A biosynthesis; CoA from (R)-pantothenate: step 2/5.</text>
</comment>
<gene>
    <name evidence="3" type="primary">coaBC</name>
    <name evidence="7" type="ORF">HNR44_001299</name>
</gene>
<protein>
    <recommendedName>
        <fullName evidence="3">Coenzyme A biosynthesis bifunctional protein CoaBC</fullName>
    </recommendedName>
    <alternativeName>
        <fullName evidence="3">DNA/pantothenate metabolism flavoprotein</fullName>
    </alternativeName>
    <alternativeName>
        <fullName evidence="3">Phosphopantothenoylcysteine synthetase/decarboxylase</fullName>
        <shortName evidence="3">PPCS-PPCDC</shortName>
    </alternativeName>
    <domain>
        <recommendedName>
            <fullName evidence="3">Phosphopantothenoylcysteine decarboxylase</fullName>
            <shortName evidence="3">PPC decarboxylase</shortName>
            <shortName evidence="3">PPC-DC</shortName>
            <ecNumber evidence="3">4.1.1.36</ecNumber>
        </recommendedName>
        <alternativeName>
            <fullName evidence="3">CoaC</fullName>
        </alternativeName>
    </domain>
    <domain>
        <recommendedName>
            <fullName evidence="3">Phosphopantothenate--cysteine ligase</fullName>
            <ecNumber evidence="3">6.3.2.5</ecNumber>
        </recommendedName>
        <alternativeName>
            <fullName evidence="3">CoaB</fullName>
        </alternativeName>
        <alternativeName>
            <fullName evidence="3">Phosphopantothenoylcysteine synthetase</fullName>
            <shortName evidence="3">PPC synthetase</shortName>
            <shortName evidence="3">PPC-S</shortName>
        </alternativeName>
    </domain>
</protein>
<feature type="domain" description="Flavoprotein" evidence="5">
    <location>
        <begin position="5"/>
        <end position="172"/>
    </location>
</feature>
<evidence type="ECO:0000313" key="8">
    <source>
        <dbReference type="Proteomes" id="UP000568839"/>
    </source>
</evidence>
<dbReference type="GO" id="GO:0004632">
    <property type="term" value="F:phosphopantothenate--cysteine ligase activity"/>
    <property type="evidence" value="ECO:0007669"/>
    <property type="project" value="UniProtKB-UniRule"/>
</dbReference>
<dbReference type="GO" id="GO:0046872">
    <property type="term" value="F:metal ion binding"/>
    <property type="evidence" value="ECO:0007669"/>
    <property type="project" value="UniProtKB-KW"/>
</dbReference>
<dbReference type="UniPathway" id="UPA00241">
    <property type="reaction ID" value="UER00353"/>
</dbReference>
<comment type="caution">
    <text evidence="3">Lacks conserved residue(s) required for the propagation of feature annotation.</text>
</comment>
<comment type="caution">
    <text evidence="7">The sequence shown here is derived from an EMBL/GenBank/DDBJ whole genome shotgun (WGS) entry which is preliminary data.</text>
</comment>
<dbReference type="InterPro" id="IPR036551">
    <property type="entry name" value="Flavin_trans-like"/>
</dbReference>
<feature type="binding site" evidence="3">
    <location>
        <position position="336"/>
    </location>
    <ligand>
        <name>CTP</name>
        <dbReference type="ChEBI" id="CHEBI:37563"/>
    </ligand>
</feature>
<accession>A0A841PKP9</accession>
<sequence>MNNRNILLGITGGVAAFKAAALASTLSQAGANVKVIMSAGAREFITPLTFQALTRERVYTDTFLEEDVEKIAHIDVADWADMVIVAPATANFIGKYAHGIADDMLTTTLLATTAPVYIAPAMNVNMYEHSAVLDNIATLDSRGVTFIEPGDGYLACGWVGKGRMAEPEDIFRFLSKEQKPALPYLKGKKVLITAGPTRETIDPVRFLSNRSSGKTGFALAQAAQDQGADVTLVSGPVQLDTPPGVKRIDVVSAKEMWEVVVPLFSEVDLAIKTAAVADYTPKETFRHKVKKSDEDLYIKMERTRDILAELGARKNKQILVGFAAETKNLNQYAEAKIKEKNLDMIVANNVNDTGVGFASDDNQITILRRDHELVKSDKKGKEELAYFLLEEIQPLFEGEDARVRESNR</sequence>
<comment type="function">
    <text evidence="3">Catalyzes two sequential steps in the biosynthesis of coenzyme A. In the first step cysteine is conjugated to 4'-phosphopantothenate to form 4-phosphopantothenoylcysteine. In the second step the latter compound is decarboxylated to form 4'-phosphopantotheine.</text>
</comment>
<dbReference type="InterPro" id="IPR007085">
    <property type="entry name" value="DNA/pantothenate-metab_flavo_C"/>
</dbReference>
<keyword evidence="3 4" id="KW-0285">Flavoprotein</keyword>
<keyword evidence="2 3" id="KW-0456">Lyase</keyword>
<comment type="catalytic activity">
    <reaction evidence="3 4">
        <text>(R)-4'-phosphopantothenate + L-cysteine + CTP = N-[(R)-4-phosphopantothenoyl]-L-cysteine + CMP + diphosphate + H(+)</text>
        <dbReference type="Rhea" id="RHEA:19397"/>
        <dbReference type="ChEBI" id="CHEBI:10986"/>
        <dbReference type="ChEBI" id="CHEBI:15378"/>
        <dbReference type="ChEBI" id="CHEBI:33019"/>
        <dbReference type="ChEBI" id="CHEBI:35235"/>
        <dbReference type="ChEBI" id="CHEBI:37563"/>
        <dbReference type="ChEBI" id="CHEBI:59458"/>
        <dbReference type="ChEBI" id="CHEBI:60377"/>
        <dbReference type="EC" id="6.3.2.5"/>
    </reaction>
</comment>
<dbReference type="SUPFAM" id="SSF102645">
    <property type="entry name" value="CoaB-like"/>
    <property type="match status" value="1"/>
</dbReference>
<comment type="function">
    <text evidence="4">Catalyzes two steps in the biosynthesis of coenzyme A. In the first step cysteine is conjugated to 4'-phosphopantothenate to form 4-phosphopantothenoylcysteine, in the latter compound is decarboxylated to form 4'-phosphopantotheine.</text>
</comment>
<dbReference type="InterPro" id="IPR035929">
    <property type="entry name" value="CoaB-like_sf"/>
</dbReference>
<dbReference type="PANTHER" id="PTHR14359">
    <property type="entry name" value="HOMO-OLIGOMERIC FLAVIN CONTAINING CYS DECARBOXYLASE FAMILY"/>
    <property type="match status" value="1"/>
</dbReference>
<dbReference type="Gene3D" id="3.40.50.10300">
    <property type="entry name" value="CoaB-like"/>
    <property type="match status" value="1"/>
</dbReference>
<dbReference type="GO" id="GO:0071513">
    <property type="term" value="C:phosphopantothenoylcysteine decarboxylase complex"/>
    <property type="evidence" value="ECO:0007669"/>
    <property type="project" value="TreeGrafter"/>
</dbReference>
<feature type="region of interest" description="Phosphopantothenoylcysteine decarboxylase" evidence="3">
    <location>
        <begin position="1"/>
        <end position="189"/>
    </location>
</feature>
<dbReference type="GO" id="GO:0010181">
    <property type="term" value="F:FMN binding"/>
    <property type="evidence" value="ECO:0007669"/>
    <property type="project" value="UniProtKB-UniRule"/>
</dbReference>
<keyword evidence="3 4" id="KW-0436">Ligase</keyword>
<proteinExistence type="inferred from homology"/>
<comment type="similarity">
    <text evidence="3 4">In the C-terminal section; belongs to the PPC synthetase family.</text>
</comment>
<dbReference type="GO" id="GO:0015941">
    <property type="term" value="P:pantothenate catabolic process"/>
    <property type="evidence" value="ECO:0007669"/>
    <property type="project" value="InterPro"/>
</dbReference>
<evidence type="ECO:0000256" key="2">
    <source>
        <dbReference type="ARBA" id="ARBA00023239"/>
    </source>
</evidence>
<evidence type="ECO:0000313" key="7">
    <source>
        <dbReference type="EMBL" id="MBB6449350.1"/>
    </source>
</evidence>
<organism evidence="7 8">
    <name type="scientific">Geomicrobium halophilum</name>
    <dbReference type="NCBI Taxonomy" id="549000"/>
    <lineage>
        <taxon>Bacteria</taxon>
        <taxon>Bacillati</taxon>
        <taxon>Bacillota</taxon>
        <taxon>Bacilli</taxon>
        <taxon>Bacillales</taxon>
        <taxon>Geomicrobium</taxon>
    </lineage>
</organism>
<dbReference type="RefSeq" id="WP_184403242.1">
    <property type="nucleotide sequence ID" value="NZ_JACHHJ010000001.1"/>
</dbReference>
<dbReference type="PANTHER" id="PTHR14359:SF6">
    <property type="entry name" value="PHOSPHOPANTOTHENOYLCYSTEINE DECARBOXYLASE"/>
    <property type="match status" value="1"/>
</dbReference>
<feature type="binding site" evidence="3">
    <location>
        <position position="278"/>
    </location>
    <ligand>
        <name>CTP</name>
        <dbReference type="ChEBI" id="CHEBI:37563"/>
    </ligand>
</feature>
<reference evidence="7 8" key="1">
    <citation type="submission" date="2020-08" db="EMBL/GenBank/DDBJ databases">
        <title>Genomic Encyclopedia of Type Strains, Phase IV (KMG-IV): sequencing the most valuable type-strain genomes for metagenomic binning, comparative biology and taxonomic classification.</title>
        <authorList>
            <person name="Goeker M."/>
        </authorList>
    </citation>
    <scope>NUCLEOTIDE SEQUENCE [LARGE SCALE GENOMIC DNA]</scope>
    <source>
        <strain evidence="7 8">DSM 21769</strain>
    </source>
</reference>
<evidence type="ECO:0000256" key="4">
    <source>
        <dbReference type="RuleBase" id="RU364078"/>
    </source>
</evidence>
<dbReference type="SUPFAM" id="SSF52507">
    <property type="entry name" value="Homo-oligomeric flavin-containing Cys decarboxylases, HFCD"/>
    <property type="match status" value="1"/>
</dbReference>
<feature type="binding site" evidence="3">
    <location>
        <position position="340"/>
    </location>
    <ligand>
        <name>CTP</name>
        <dbReference type="ChEBI" id="CHEBI:37563"/>
    </ligand>
</feature>
<dbReference type="AlphaFoldDB" id="A0A841PKP9"/>
<keyword evidence="3" id="KW-0511">Multifunctional enzyme</keyword>
<dbReference type="Pfam" id="PF02441">
    <property type="entry name" value="Flavoprotein"/>
    <property type="match status" value="1"/>
</dbReference>
<dbReference type="GO" id="GO:0015937">
    <property type="term" value="P:coenzyme A biosynthetic process"/>
    <property type="evidence" value="ECO:0007669"/>
    <property type="project" value="UniProtKB-UniRule"/>
</dbReference>
<feature type="active site" description="Proton donor" evidence="3">
    <location>
        <position position="156"/>
    </location>
</feature>
<keyword evidence="3" id="KW-0479">Metal-binding</keyword>
<dbReference type="EC" id="6.3.2.5" evidence="3"/>
<dbReference type="HAMAP" id="MF_02225">
    <property type="entry name" value="CoaBC"/>
    <property type="match status" value="1"/>
</dbReference>
<name>A0A841PKP9_9BACL</name>
<comment type="cofactor">
    <cofactor evidence="3">
        <name>FMN</name>
        <dbReference type="ChEBI" id="CHEBI:58210"/>
    </cofactor>
    <text evidence="3">Binds 1 FMN per subunit.</text>
</comment>